<evidence type="ECO:0000256" key="10">
    <source>
        <dbReference type="RuleBase" id="RU367135"/>
    </source>
</evidence>
<dbReference type="InterPro" id="IPR014746">
    <property type="entry name" value="Gln_synth/guanido_kin_cat_dom"/>
</dbReference>
<evidence type="ECO:0000256" key="9">
    <source>
        <dbReference type="ARBA" id="ARBA00032122"/>
    </source>
</evidence>
<dbReference type="EC" id="6.3.2.2" evidence="3 10"/>
<dbReference type="Gene3D" id="3.30.590.50">
    <property type="match status" value="1"/>
</dbReference>
<dbReference type="STRING" id="36087.A0A077ZEE0"/>
<evidence type="ECO:0000256" key="6">
    <source>
        <dbReference type="ARBA" id="ARBA00022741"/>
    </source>
</evidence>
<evidence type="ECO:0000256" key="3">
    <source>
        <dbReference type="ARBA" id="ARBA00012220"/>
    </source>
</evidence>
<dbReference type="PANTHER" id="PTHR11164">
    <property type="entry name" value="GLUTAMATE CYSTEINE LIGASE"/>
    <property type="match status" value="1"/>
</dbReference>
<dbReference type="EMBL" id="HG806283">
    <property type="protein sequence ID" value="CDW58194.1"/>
    <property type="molecule type" value="Genomic_DNA"/>
</dbReference>
<reference evidence="11" key="1">
    <citation type="submission" date="2014-01" db="EMBL/GenBank/DDBJ databases">
        <authorList>
            <person name="Aslett M."/>
        </authorList>
    </citation>
    <scope>NUCLEOTIDE SEQUENCE</scope>
</reference>
<dbReference type="UniPathway" id="UPA00142">
    <property type="reaction ID" value="UER00209"/>
</dbReference>
<evidence type="ECO:0000256" key="1">
    <source>
        <dbReference type="ARBA" id="ARBA00005006"/>
    </source>
</evidence>
<dbReference type="GO" id="GO:0005524">
    <property type="term" value="F:ATP binding"/>
    <property type="evidence" value="ECO:0007669"/>
    <property type="project" value="UniProtKB-UniRule"/>
</dbReference>
<comment type="similarity">
    <text evidence="2 10">Belongs to the glutamate--cysteine ligase type 3 family.</text>
</comment>
<dbReference type="GO" id="GO:0017109">
    <property type="term" value="C:glutamate-cysteine ligase complex"/>
    <property type="evidence" value="ECO:0007669"/>
    <property type="project" value="TreeGrafter"/>
</dbReference>
<dbReference type="Proteomes" id="UP000030665">
    <property type="component" value="Unassembled WGS sequence"/>
</dbReference>
<evidence type="ECO:0000256" key="8">
    <source>
        <dbReference type="ARBA" id="ARBA00030585"/>
    </source>
</evidence>
<evidence type="ECO:0000256" key="4">
    <source>
        <dbReference type="ARBA" id="ARBA00022598"/>
    </source>
</evidence>
<sequence length="138" mass="16460">MGLLSTGEPLEWSELKDIVDRVKLQGIRQFISLYKRLKDRHGDCLRWGDEVEYLVVKFDHSNRRVRVYLVAEKSLETLSKDEKTEKNCFLWRPEYAAYMIEGTPGTKFTFFPNLPFGFYWNSHCTFRRLMLIDIRKVS</sequence>
<protein>
    <recommendedName>
        <fullName evidence="3 10">Glutamate--cysteine ligase</fullName>
        <ecNumber evidence="3 10">6.3.2.2</ecNumber>
    </recommendedName>
    <alternativeName>
        <fullName evidence="9 10">Gamma-ECS</fullName>
    </alternativeName>
    <alternativeName>
        <fullName evidence="8 10">Gamma-glutamylcysteine synthetase</fullName>
    </alternativeName>
</protein>
<comment type="catalytic activity">
    <reaction evidence="10">
        <text>L-cysteine + L-glutamate + ATP = gamma-L-glutamyl-L-cysteine + ADP + phosphate + H(+)</text>
        <dbReference type="Rhea" id="RHEA:13285"/>
        <dbReference type="ChEBI" id="CHEBI:15378"/>
        <dbReference type="ChEBI" id="CHEBI:29985"/>
        <dbReference type="ChEBI" id="CHEBI:30616"/>
        <dbReference type="ChEBI" id="CHEBI:35235"/>
        <dbReference type="ChEBI" id="CHEBI:43474"/>
        <dbReference type="ChEBI" id="CHEBI:58173"/>
        <dbReference type="ChEBI" id="CHEBI:456216"/>
        <dbReference type="EC" id="6.3.2.2"/>
    </reaction>
</comment>
<keyword evidence="5 10" id="KW-0317">Glutathione biosynthesis</keyword>
<keyword evidence="6 10" id="KW-0547">Nucleotide-binding</keyword>
<dbReference type="SUPFAM" id="SSF55931">
    <property type="entry name" value="Glutamine synthetase/guanido kinase"/>
    <property type="match status" value="1"/>
</dbReference>
<comment type="pathway">
    <text evidence="1 10">Sulfur metabolism; glutathione biosynthesis; glutathione from L-cysteine and L-glutamate: step 1/2.</text>
</comment>
<evidence type="ECO:0000256" key="7">
    <source>
        <dbReference type="ARBA" id="ARBA00022840"/>
    </source>
</evidence>
<dbReference type="PANTHER" id="PTHR11164:SF0">
    <property type="entry name" value="GLUTAMATE--CYSTEINE LIGASE CATALYTIC SUBUNIT"/>
    <property type="match status" value="1"/>
</dbReference>
<evidence type="ECO:0000313" key="12">
    <source>
        <dbReference type="Proteomes" id="UP000030665"/>
    </source>
</evidence>
<dbReference type="AlphaFoldDB" id="A0A077ZEE0"/>
<keyword evidence="4 10" id="KW-0436">Ligase</keyword>
<evidence type="ECO:0000256" key="5">
    <source>
        <dbReference type="ARBA" id="ARBA00022684"/>
    </source>
</evidence>
<dbReference type="GO" id="GO:0006750">
    <property type="term" value="P:glutathione biosynthetic process"/>
    <property type="evidence" value="ECO:0007669"/>
    <property type="project" value="UniProtKB-UniRule"/>
</dbReference>
<dbReference type="GO" id="GO:0004357">
    <property type="term" value="F:glutamate-cysteine ligase activity"/>
    <property type="evidence" value="ECO:0007669"/>
    <property type="project" value="UniProtKB-UniRule"/>
</dbReference>
<accession>A0A077ZEE0</accession>
<evidence type="ECO:0000256" key="2">
    <source>
        <dbReference type="ARBA" id="ARBA00008100"/>
    </source>
</evidence>
<keyword evidence="7 10" id="KW-0067">ATP-binding</keyword>
<keyword evidence="12" id="KW-1185">Reference proteome</keyword>
<dbReference type="InterPro" id="IPR004308">
    <property type="entry name" value="GCS"/>
</dbReference>
<gene>
    <name evidence="11" type="ORF">TTRE_0000649901</name>
</gene>
<organism evidence="11 12">
    <name type="scientific">Trichuris trichiura</name>
    <name type="common">Whipworm</name>
    <name type="synonym">Trichocephalus trichiurus</name>
    <dbReference type="NCBI Taxonomy" id="36087"/>
    <lineage>
        <taxon>Eukaryota</taxon>
        <taxon>Metazoa</taxon>
        <taxon>Ecdysozoa</taxon>
        <taxon>Nematoda</taxon>
        <taxon>Enoplea</taxon>
        <taxon>Dorylaimia</taxon>
        <taxon>Trichinellida</taxon>
        <taxon>Trichuridae</taxon>
        <taxon>Trichuris</taxon>
    </lineage>
</organism>
<reference evidence="11" key="2">
    <citation type="submission" date="2014-03" db="EMBL/GenBank/DDBJ databases">
        <title>The whipworm genome and dual-species transcriptomics of an intimate host-pathogen interaction.</title>
        <authorList>
            <person name="Foth B.J."/>
            <person name="Tsai I.J."/>
            <person name="Reid A.J."/>
            <person name="Bancroft A.J."/>
            <person name="Nichol S."/>
            <person name="Tracey A."/>
            <person name="Holroyd N."/>
            <person name="Cotton J.A."/>
            <person name="Stanley E.J."/>
            <person name="Zarowiecki M."/>
            <person name="Liu J.Z."/>
            <person name="Huckvale T."/>
            <person name="Cooper P.J."/>
            <person name="Grencis R.K."/>
            <person name="Berriman M."/>
        </authorList>
    </citation>
    <scope>NUCLEOTIDE SEQUENCE [LARGE SCALE GENOMIC DNA]</scope>
</reference>
<proteinExistence type="inferred from homology"/>
<name>A0A077ZEE0_TRITR</name>
<evidence type="ECO:0000313" key="11">
    <source>
        <dbReference type="EMBL" id="CDW58194.1"/>
    </source>
</evidence>
<dbReference type="OrthoDB" id="7939818at2759"/>